<evidence type="ECO:0000256" key="6">
    <source>
        <dbReference type="SAM" id="Coils"/>
    </source>
</evidence>
<evidence type="ECO:0000256" key="7">
    <source>
        <dbReference type="SAM" id="MobiDB-lite"/>
    </source>
</evidence>
<evidence type="ECO:0000256" key="4">
    <source>
        <dbReference type="ARBA" id="ARBA00023054"/>
    </source>
</evidence>
<keyword evidence="3" id="KW-0809">Transit peptide</keyword>
<evidence type="ECO:0000256" key="3">
    <source>
        <dbReference type="ARBA" id="ARBA00022946"/>
    </source>
</evidence>
<organism evidence="10">
    <name type="scientific">Schistocephalus solidus</name>
    <name type="common">Tapeworm</name>
    <dbReference type="NCBI Taxonomy" id="70667"/>
    <lineage>
        <taxon>Eukaryota</taxon>
        <taxon>Metazoa</taxon>
        <taxon>Spiralia</taxon>
        <taxon>Lophotrochozoa</taxon>
        <taxon>Platyhelminthes</taxon>
        <taxon>Cestoda</taxon>
        <taxon>Eucestoda</taxon>
        <taxon>Diphyllobothriidea</taxon>
        <taxon>Diphyllobothriidae</taxon>
        <taxon>Schistocephalus</taxon>
    </lineage>
</organism>
<dbReference type="SUPFAM" id="SSF64602">
    <property type="entry name" value="F1 ATPase inhibitor, IF1, C-terminal domain"/>
    <property type="match status" value="1"/>
</dbReference>
<reference evidence="10" key="1">
    <citation type="submission" date="2016-06" db="UniProtKB">
        <authorList>
            <consortium name="WormBaseParasite"/>
        </authorList>
    </citation>
    <scope>IDENTIFICATION</scope>
</reference>
<dbReference type="OrthoDB" id="10045676at2759"/>
<keyword evidence="5" id="KW-0496">Mitochondrion</keyword>
<evidence type="ECO:0000313" key="9">
    <source>
        <dbReference type="Proteomes" id="UP000275846"/>
    </source>
</evidence>
<gene>
    <name evidence="8" type="ORF">SSLN_LOCUS12410</name>
</gene>
<reference evidence="8 9" key="2">
    <citation type="submission" date="2018-11" db="EMBL/GenBank/DDBJ databases">
        <authorList>
            <consortium name="Pathogen Informatics"/>
        </authorList>
    </citation>
    <scope>NUCLEOTIDE SEQUENCE [LARGE SCALE GENOMIC DNA]</scope>
    <source>
        <strain evidence="8 9">NST_G2</strain>
    </source>
</reference>
<protein>
    <submittedName>
        <fullName evidence="10">TLE_N domain-containing protein</fullName>
    </submittedName>
</protein>
<sequence length="138" mass="15565">MFPGDELGRGESKGGGKGGSIRDAGGAMGKREAGLEEEYFHRKNKEHLEAMKKHLKTEMKFHEQQIELHKLAQHCFFLPSLKNSVKPNDDIHRFLLDLSYDYTGQHYYRYFAVTLSHHFSVALVALCAGLSPISVLCA</sequence>
<comment type="subcellular location">
    <subcellularLocation>
        <location evidence="1">Mitochondrion</location>
    </subcellularLocation>
</comment>
<feature type="region of interest" description="Disordered" evidence="7">
    <location>
        <begin position="1"/>
        <end position="27"/>
    </location>
</feature>
<dbReference type="WBParaSite" id="SSLN_0001287701-mRNA-1">
    <property type="protein sequence ID" value="SSLN_0001287701-mRNA-1"/>
    <property type="gene ID" value="SSLN_0001287701"/>
</dbReference>
<feature type="compositionally biased region" description="Basic and acidic residues" evidence="7">
    <location>
        <begin position="1"/>
        <end position="14"/>
    </location>
</feature>
<comment type="similarity">
    <text evidence="2">Belongs to the ATPase inhibitor family.</text>
</comment>
<evidence type="ECO:0000256" key="5">
    <source>
        <dbReference type="ARBA" id="ARBA00023128"/>
    </source>
</evidence>
<accession>A0A183T7G2</accession>
<dbReference type="GO" id="GO:0042030">
    <property type="term" value="F:ATPase inhibitor activity"/>
    <property type="evidence" value="ECO:0007669"/>
    <property type="project" value="InterPro"/>
</dbReference>
<keyword evidence="4 6" id="KW-0175">Coiled coil</keyword>
<dbReference type="InterPro" id="IPR007648">
    <property type="entry name" value="ATPase_inhibitor_mt"/>
</dbReference>
<dbReference type="PANTHER" id="PTHR48417:SF1">
    <property type="entry name" value="ATP SYNTHASE F1 SUBUNIT EPSILON"/>
    <property type="match status" value="1"/>
</dbReference>
<evidence type="ECO:0000256" key="1">
    <source>
        <dbReference type="ARBA" id="ARBA00004173"/>
    </source>
</evidence>
<feature type="coiled-coil region" evidence="6">
    <location>
        <begin position="45"/>
        <end position="72"/>
    </location>
</feature>
<name>A0A183T7G2_SCHSO</name>
<evidence type="ECO:0000256" key="2">
    <source>
        <dbReference type="ARBA" id="ARBA00010901"/>
    </source>
</evidence>
<dbReference type="STRING" id="70667.A0A183T7G2"/>
<dbReference type="PANTHER" id="PTHR48417">
    <property type="entry name" value="ATP SYNTHASE F1 SUBUNIT EPSILON"/>
    <property type="match status" value="1"/>
</dbReference>
<proteinExistence type="inferred from homology"/>
<evidence type="ECO:0000313" key="8">
    <source>
        <dbReference type="EMBL" id="VDL98795.1"/>
    </source>
</evidence>
<evidence type="ECO:0000313" key="10">
    <source>
        <dbReference type="WBParaSite" id="SSLN_0001287701-mRNA-1"/>
    </source>
</evidence>
<keyword evidence="9" id="KW-1185">Reference proteome</keyword>
<dbReference type="Pfam" id="PF04568">
    <property type="entry name" value="IATP"/>
    <property type="match status" value="1"/>
</dbReference>
<dbReference type="AlphaFoldDB" id="A0A183T7G2"/>
<dbReference type="GO" id="GO:0005739">
    <property type="term" value="C:mitochondrion"/>
    <property type="evidence" value="ECO:0007669"/>
    <property type="project" value="UniProtKB-SubCell"/>
</dbReference>
<dbReference type="Proteomes" id="UP000275846">
    <property type="component" value="Unassembled WGS sequence"/>
</dbReference>
<dbReference type="EMBL" id="UYSU01037251">
    <property type="protein sequence ID" value="VDL98795.1"/>
    <property type="molecule type" value="Genomic_DNA"/>
</dbReference>
<dbReference type="Gene3D" id="1.20.5.500">
    <property type="entry name" value="Single helix bin"/>
    <property type="match status" value="1"/>
</dbReference>